<name>A0ABN0MST6_9CHLA</name>
<protein>
    <recommendedName>
        <fullName evidence="3">Myosin heavy chain</fullName>
    </recommendedName>
</protein>
<comment type="caution">
    <text evidence="1">The sequence shown here is derived from an EMBL/GenBank/DDBJ whole genome shotgun (WGS) entry which is preliminary data.</text>
</comment>
<dbReference type="EMBL" id="ATND01000001">
    <property type="protein sequence ID" value="EPP38544.1"/>
    <property type="molecule type" value="Genomic_DNA"/>
</dbReference>
<dbReference type="RefSeq" id="WP_020359190.1">
    <property type="nucleotide sequence ID" value="NZ_KE360587.1"/>
</dbReference>
<evidence type="ECO:0008006" key="3">
    <source>
        <dbReference type="Google" id="ProtNLM"/>
    </source>
</evidence>
<organism evidence="1 2">
    <name type="scientific">Chlamydia avium</name>
    <dbReference type="NCBI Taxonomy" id="1457141"/>
    <lineage>
        <taxon>Bacteria</taxon>
        <taxon>Pseudomonadati</taxon>
        <taxon>Chlamydiota</taxon>
        <taxon>Chlamydiia</taxon>
        <taxon>Chlamydiales</taxon>
        <taxon>Chlamydiaceae</taxon>
        <taxon>Chlamydia/Chlamydophila group</taxon>
        <taxon>Chlamydia</taxon>
    </lineage>
</organism>
<keyword evidence="2" id="KW-1185">Reference proteome</keyword>
<dbReference type="Proteomes" id="UP000014821">
    <property type="component" value="Unassembled WGS sequence"/>
</dbReference>
<proteinExistence type="predicted"/>
<sequence>MQRFLSVIRLHLTSWLSNFFFLHQYNIYSRFTLLLLCRWKDADIKEWQSACNLLLEVCNKMGTELSSRTSKLLDAGPVLGEEQKIAEWKQKCLVLEQDFLSREETQTLEIEKLKSENIWLQNRLAEKLQQARHQNDVIEGLKRDLIESVQQTEISEGRRLCYEHKIKMLEEQIDRLAMSQTRENMFETQAETSFKQQKMADTHFTLSFWKNQVNKEILCSKDVDKFHLDLQCYGQSRQKTQKIIQVQE</sequence>
<accession>A0ABN0MST6</accession>
<gene>
    <name evidence="1" type="ORF">CP10881SC42_0351</name>
</gene>
<evidence type="ECO:0000313" key="1">
    <source>
        <dbReference type="EMBL" id="EPP38544.1"/>
    </source>
</evidence>
<evidence type="ECO:0000313" key="2">
    <source>
        <dbReference type="Proteomes" id="UP000014821"/>
    </source>
</evidence>
<reference evidence="1" key="1">
    <citation type="submission" date="2013-04" db="EMBL/GenBank/DDBJ databases">
        <title>Genome sequence of Chlamydia psittaci 10_881_SC42.</title>
        <authorList>
            <person name="Huot-Creasy H."/>
            <person name="McCracken C.L."/>
            <person name="Humphries M."/>
            <person name="Sachse K."/>
            <person name="Laroucau K."/>
            <person name="Bavoil P."/>
            <person name="Myers G.S."/>
        </authorList>
    </citation>
    <scope>NUCLEOTIDE SEQUENCE [LARGE SCALE GENOMIC DNA]</scope>
    <source>
        <strain evidence="1">10_881_SC42</strain>
    </source>
</reference>